<feature type="binding site" evidence="11">
    <location>
        <begin position="78"/>
        <end position="79"/>
    </location>
    <ligand>
        <name>beta-D-galactose</name>
        <dbReference type="ChEBI" id="CHEBI:27667"/>
    </ligand>
</feature>
<dbReference type="Proteomes" id="UP000291269">
    <property type="component" value="Unassembled WGS sequence"/>
</dbReference>
<feature type="binding site" evidence="10">
    <location>
        <position position="246"/>
    </location>
    <ligand>
        <name>beta-D-galactose</name>
        <dbReference type="ChEBI" id="CHEBI:27667"/>
    </ligand>
</feature>
<dbReference type="InterPro" id="IPR008183">
    <property type="entry name" value="Aldose_1/G6P_1-epimerase"/>
</dbReference>
<dbReference type="PANTHER" id="PTHR10091">
    <property type="entry name" value="ALDOSE-1-EPIMERASE"/>
    <property type="match status" value="1"/>
</dbReference>
<evidence type="ECO:0000313" key="13">
    <source>
        <dbReference type="Proteomes" id="UP000291269"/>
    </source>
</evidence>
<evidence type="ECO:0000256" key="11">
    <source>
        <dbReference type="PIRSR" id="PIRSR005096-3"/>
    </source>
</evidence>
<organism evidence="12 13">
    <name type="scientific">Candidatus Borkfalkia ceftriaxoniphila</name>
    <dbReference type="NCBI Taxonomy" id="2508949"/>
    <lineage>
        <taxon>Bacteria</taxon>
        <taxon>Bacillati</taxon>
        <taxon>Bacillota</taxon>
        <taxon>Clostridia</taxon>
        <taxon>Christensenellales</taxon>
        <taxon>Christensenellaceae</taxon>
        <taxon>Candidatus Borkfalkia</taxon>
    </lineage>
</organism>
<dbReference type="CDD" id="cd09019">
    <property type="entry name" value="galactose_mutarotase_like"/>
    <property type="match status" value="1"/>
</dbReference>
<evidence type="ECO:0000256" key="8">
    <source>
        <dbReference type="PIRNR" id="PIRNR005096"/>
    </source>
</evidence>
<feature type="active site" description="Proton acceptor" evidence="9">
    <location>
        <position position="303"/>
    </location>
</feature>
<keyword evidence="7 8" id="KW-0119">Carbohydrate metabolism</keyword>
<comment type="pathway">
    <text evidence="2 8">Carbohydrate metabolism; hexose metabolism.</text>
</comment>
<feature type="binding site" evidence="11">
    <location>
        <begin position="173"/>
        <end position="175"/>
    </location>
    <ligand>
        <name>beta-D-galactose</name>
        <dbReference type="ChEBI" id="CHEBI:27667"/>
    </ligand>
</feature>
<comment type="caution">
    <text evidence="12">The sequence shown here is derived from an EMBL/GenBank/DDBJ whole genome shotgun (WGS) entry which is preliminary data.</text>
</comment>
<dbReference type="OrthoDB" id="9779408at2"/>
<dbReference type="GO" id="GO:0033499">
    <property type="term" value="P:galactose catabolic process via UDP-galactose, Leloir pathway"/>
    <property type="evidence" value="ECO:0007669"/>
    <property type="project" value="TreeGrafter"/>
</dbReference>
<dbReference type="PIRSF" id="PIRSF005096">
    <property type="entry name" value="GALM"/>
    <property type="match status" value="1"/>
</dbReference>
<dbReference type="Gene3D" id="2.70.98.10">
    <property type="match status" value="1"/>
</dbReference>
<dbReference type="GO" id="GO:0004034">
    <property type="term" value="F:aldose 1-epimerase activity"/>
    <property type="evidence" value="ECO:0007669"/>
    <property type="project" value="UniProtKB-EC"/>
</dbReference>
<dbReference type="UniPathway" id="UPA00242"/>
<dbReference type="RefSeq" id="WP_129226500.1">
    <property type="nucleotide sequence ID" value="NZ_SDOZ01000003.1"/>
</dbReference>
<keyword evidence="13" id="KW-1185">Reference proteome</keyword>
<comment type="catalytic activity">
    <reaction evidence="1 8">
        <text>alpha-D-glucose = beta-D-glucose</text>
        <dbReference type="Rhea" id="RHEA:10264"/>
        <dbReference type="ChEBI" id="CHEBI:15903"/>
        <dbReference type="ChEBI" id="CHEBI:17925"/>
        <dbReference type="EC" id="5.1.3.3"/>
    </reaction>
</comment>
<evidence type="ECO:0000256" key="3">
    <source>
        <dbReference type="ARBA" id="ARBA00006206"/>
    </source>
</evidence>
<comment type="similarity">
    <text evidence="3 8">Belongs to the aldose epimerase family.</text>
</comment>
<dbReference type="InterPro" id="IPR018052">
    <property type="entry name" value="Ald1_epimerase_CS"/>
</dbReference>
<reference evidence="12 13" key="1">
    <citation type="journal article" date="2019" name="Gut">
        <title>Antibiotics-induced monodominance of a novel gut bacterial order.</title>
        <authorList>
            <person name="Hildebrand F."/>
            <person name="Moitinho-Silva L."/>
            <person name="Blasche S."/>
            <person name="Jahn M.T."/>
            <person name="Gossmann T.I."/>
            <person name="Heuerta-Cepas J."/>
            <person name="Hercog R."/>
            <person name="Luetge M."/>
            <person name="Bahram M."/>
            <person name="Pryszlak A."/>
            <person name="Alves R.J."/>
            <person name="Waszak S.M."/>
            <person name="Zhu A."/>
            <person name="Ye L."/>
            <person name="Costea P.I."/>
            <person name="Aalvink S."/>
            <person name="Belzer C."/>
            <person name="Forslund S.K."/>
            <person name="Sunagawa S."/>
            <person name="Hentschel U."/>
            <person name="Merten C."/>
            <person name="Patil K.R."/>
            <person name="Benes V."/>
            <person name="Bork P."/>
        </authorList>
    </citation>
    <scope>NUCLEOTIDE SEQUENCE [LARGE SCALE GENOMIC DNA]</scope>
    <source>
        <strain evidence="12 13">HDS1380</strain>
    </source>
</reference>
<dbReference type="GO" id="GO:0030246">
    <property type="term" value="F:carbohydrate binding"/>
    <property type="evidence" value="ECO:0007669"/>
    <property type="project" value="InterPro"/>
</dbReference>
<dbReference type="AlphaFoldDB" id="A0A4Q2K9G0"/>
<protein>
    <recommendedName>
        <fullName evidence="5 8">Aldose 1-epimerase</fullName>
        <ecNumber evidence="4 8">5.1.3.3</ecNumber>
    </recommendedName>
</protein>
<name>A0A4Q2K9G0_9FIRM</name>
<dbReference type="Pfam" id="PF01263">
    <property type="entry name" value="Aldose_epim"/>
    <property type="match status" value="1"/>
</dbReference>
<evidence type="ECO:0000313" key="12">
    <source>
        <dbReference type="EMBL" id="RXZ58216.1"/>
    </source>
</evidence>
<dbReference type="NCBIfam" id="NF008277">
    <property type="entry name" value="PRK11055.1"/>
    <property type="match status" value="1"/>
</dbReference>
<dbReference type="EC" id="5.1.3.3" evidence="4 8"/>
<evidence type="ECO:0000256" key="10">
    <source>
        <dbReference type="PIRSR" id="PIRSR005096-2"/>
    </source>
</evidence>
<dbReference type="InterPro" id="IPR047215">
    <property type="entry name" value="Galactose_mutarotase-like"/>
</dbReference>
<dbReference type="SUPFAM" id="SSF74650">
    <property type="entry name" value="Galactose mutarotase-like"/>
    <property type="match status" value="1"/>
</dbReference>
<dbReference type="InterPro" id="IPR011013">
    <property type="entry name" value="Gal_mutarotase_sf_dom"/>
</dbReference>
<proteinExistence type="inferred from homology"/>
<gene>
    <name evidence="12" type="ORF">ESZ91_09155</name>
</gene>
<evidence type="ECO:0000256" key="4">
    <source>
        <dbReference type="ARBA" id="ARBA00013185"/>
    </source>
</evidence>
<keyword evidence="6 8" id="KW-0413">Isomerase</keyword>
<dbReference type="PROSITE" id="PS00545">
    <property type="entry name" value="ALDOSE_1_EPIMERASE"/>
    <property type="match status" value="1"/>
</dbReference>
<dbReference type="InterPro" id="IPR014718">
    <property type="entry name" value="GH-type_carb-bd"/>
</dbReference>
<dbReference type="EMBL" id="SDOZ01000003">
    <property type="protein sequence ID" value="RXZ58216.1"/>
    <property type="molecule type" value="Genomic_DNA"/>
</dbReference>
<evidence type="ECO:0000256" key="6">
    <source>
        <dbReference type="ARBA" id="ARBA00023235"/>
    </source>
</evidence>
<evidence type="ECO:0000256" key="9">
    <source>
        <dbReference type="PIRSR" id="PIRSR005096-1"/>
    </source>
</evidence>
<evidence type="ECO:0000256" key="1">
    <source>
        <dbReference type="ARBA" id="ARBA00001614"/>
    </source>
</evidence>
<dbReference type="InterPro" id="IPR015443">
    <property type="entry name" value="Aldose_1-epimerase"/>
</dbReference>
<evidence type="ECO:0000256" key="5">
    <source>
        <dbReference type="ARBA" id="ARBA00014165"/>
    </source>
</evidence>
<evidence type="ECO:0000256" key="2">
    <source>
        <dbReference type="ARBA" id="ARBA00005028"/>
    </source>
</evidence>
<dbReference type="PANTHER" id="PTHR10091:SF0">
    <property type="entry name" value="GALACTOSE MUTAROTASE"/>
    <property type="match status" value="1"/>
</dbReference>
<sequence length="341" mass="37433">MITSEAFGKTADGREVRAYVLRDGANSATVLNYGGIVQKLLVQGRENKTYNVVLGYGSPSEYDANGGYLGAFIGRVGNRIGKGKFTLDGREYRLNCNDGKNHLHGGHKGFNTKIFDAETEGGVLVLSGTSADGEENYPGNLRMEVRYSFVGGELKIEYTAVSDRKTLINLTNHTYFNLDGEGSGDILGHTLYIDADRVTTADRELIPHGEFRDVEGTPFDFRKPKKVGKDIGCTDDCDIANGGGYDINYVLNRRGEYRKVAEIAGAESGVAMEVCTDLPGLQFYSGNMLDTEKYKKRTGFCLETQFLPNAVNCPSYAALGSPVYDKDQIYHSVTAYKFTVR</sequence>
<feature type="active site" description="Proton donor" evidence="9">
    <location>
        <position position="173"/>
    </location>
</feature>
<evidence type="ECO:0000256" key="7">
    <source>
        <dbReference type="ARBA" id="ARBA00023277"/>
    </source>
</evidence>
<accession>A0A4Q2K9G0</accession>
<dbReference type="GO" id="GO:0006006">
    <property type="term" value="P:glucose metabolic process"/>
    <property type="evidence" value="ECO:0007669"/>
    <property type="project" value="TreeGrafter"/>
</dbReference>